<dbReference type="InterPro" id="IPR036291">
    <property type="entry name" value="NAD(P)-bd_dom_sf"/>
</dbReference>
<accession>A0A917G8C3</accession>
<keyword evidence="5" id="KW-1185">Reference proteome</keyword>
<sequence length="387" mass="41522">MNHMRVARLHEVGQPFRIDSVEVPDPGPRDVIVEIKACNVIPNLRNVVTSWPEWFPYLPLPALPAIFGLDAAGVVSRVGAQVRNVKVGERVYINPGRHSGDSYASRGGDPLNDPSFTFQGYFGFGPDSHQIYQDYPYGGFGEYVMTPVDGLVTLPDSVTFEQACRFGYLGTSYSALRKADVRAGSSVLINGGTGTLGVGAVLNALAMGATRVLVMARDRALLERVRQLDPRRVQVHSHGDGDVGEWVLRHTDGLGADAFVDAVGPGAPHEITLSGIDALRRGGRMVDIGGMSETLPLNMFKLMCFQISVIGSNWFSVAEGQDMARMAEAGTLDLSVFEHEVFALSEVNDALDAVDNRKGGFTNVVVNPSLASEKSDAQLSTATATAG</sequence>
<dbReference type="InterPro" id="IPR050129">
    <property type="entry name" value="Zn_alcohol_dh"/>
</dbReference>
<proteinExistence type="predicted"/>
<protein>
    <submittedName>
        <fullName evidence="4">Alcohol dehydrogenase</fullName>
    </submittedName>
</protein>
<dbReference type="InterPro" id="IPR013149">
    <property type="entry name" value="ADH-like_C"/>
</dbReference>
<dbReference type="Pfam" id="PF00107">
    <property type="entry name" value="ADH_zinc_N"/>
    <property type="match status" value="1"/>
</dbReference>
<dbReference type="SUPFAM" id="SSF51735">
    <property type="entry name" value="NAD(P)-binding Rossmann-fold domains"/>
    <property type="match status" value="1"/>
</dbReference>
<organism evidence="4 5">
    <name type="scientific">Rhodococcoides trifolii</name>
    <dbReference type="NCBI Taxonomy" id="908250"/>
    <lineage>
        <taxon>Bacteria</taxon>
        <taxon>Bacillati</taxon>
        <taxon>Actinomycetota</taxon>
        <taxon>Actinomycetes</taxon>
        <taxon>Mycobacteriales</taxon>
        <taxon>Nocardiaceae</taxon>
        <taxon>Rhodococcoides</taxon>
    </lineage>
</organism>
<gene>
    <name evidence="4" type="ORF">GCM10007304_46420</name>
</gene>
<name>A0A917G8C3_9NOCA</name>
<reference evidence="4" key="1">
    <citation type="journal article" date="2014" name="Int. J. Syst. Evol. Microbiol.">
        <title>Complete genome sequence of Corynebacterium casei LMG S-19264T (=DSM 44701T), isolated from a smear-ripened cheese.</title>
        <authorList>
            <consortium name="US DOE Joint Genome Institute (JGI-PGF)"/>
            <person name="Walter F."/>
            <person name="Albersmeier A."/>
            <person name="Kalinowski J."/>
            <person name="Ruckert C."/>
        </authorList>
    </citation>
    <scope>NUCLEOTIDE SEQUENCE</scope>
    <source>
        <strain evidence="4">CCM 7905</strain>
    </source>
</reference>
<dbReference type="GO" id="GO:0016491">
    <property type="term" value="F:oxidoreductase activity"/>
    <property type="evidence" value="ECO:0007669"/>
    <property type="project" value="UniProtKB-KW"/>
</dbReference>
<evidence type="ECO:0000313" key="4">
    <source>
        <dbReference type="EMBL" id="GGG27315.1"/>
    </source>
</evidence>
<comment type="caution">
    <text evidence="4">The sequence shown here is derived from an EMBL/GenBank/DDBJ whole genome shotgun (WGS) entry which is preliminary data.</text>
</comment>
<feature type="domain" description="Enoyl reductase (ER)" evidence="3">
    <location>
        <begin position="13"/>
        <end position="366"/>
    </location>
</feature>
<dbReference type="AlphaFoldDB" id="A0A917G8C3"/>
<dbReference type="SUPFAM" id="SSF50129">
    <property type="entry name" value="GroES-like"/>
    <property type="match status" value="1"/>
</dbReference>
<evidence type="ECO:0000259" key="3">
    <source>
        <dbReference type="SMART" id="SM00829"/>
    </source>
</evidence>
<dbReference type="InterPro" id="IPR013154">
    <property type="entry name" value="ADH-like_N"/>
</dbReference>
<comment type="cofactor">
    <cofactor evidence="1">
        <name>Zn(2+)</name>
        <dbReference type="ChEBI" id="CHEBI:29105"/>
    </cofactor>
</comment>
<dbReference type="EMBL" id="BMCU01000006">
    <property type="protein sequence ID" value="GGG27315.1"/>
    <property type="molecule type" value="Genomic_DNA"/>
</dbReference>
<dbReference type="Gene3D" id="3.90.180.10">
    <property type="entry name" value="Medium-chain alcohol dehydrogenases, catalytic domain"/>
    <property type="match status" value="1"/>
</dbReference>
<dbReference type="SMART" id="SM00829">
    <property type="entry name" value="PKS_ER"/>
    <property type="match status" value="1"/>
</dbReference>
<dbReference type="InterPro" id="IPR020843">
    <property type="entry name" value="ER"/>
</dbReference>
<evidence type="ECO:0000256" key="2">
    <source>
        <dbReference type="ARBA" id="ARBA00023002"/>
    </source>
</evidence>
<evidence type="ECO:0000313" key="5">
    <source>
        <dbReference type="Proteomes" id="UP000654257"/>
    </source>
</evidence>
<keyword evidence="2" id="KW-0560">Oxidoreductase</keyword>
<evidence type="ECO:0000256" key="1">
    <source>
        <dbReference type="ARBA" id="ARBA00001947"/>
    </source>
</evidence>
<dbReference type="PANTHER" id="PTHR43401">
    <property type="entry name" value="L-THREONINE 3-DEHYDROGENASE"/>
    <property type="match status" value="1"/>
</dbReference>
<dbReference type="PANTHER" id="PTHR43401:SF5">
    <property type="entry name" value="ALCOHOL DEHYDROGENASE-RELATED"/>
    <property type="match status" value="1"/>
</dbReference>
<reference evidence="4" key="2">
    <citation type="submission" date="2020-09" db="EMBL/GenBank/DDBJ databases">
        <authorList>
            <person name="Sun Q."/>
            <person name="Sedlacek I."/>
        </authorList>
    </citation>
    <scope>NUCLEOTIDE SEQUENCE</scope>
    <source>
        <strain evidence="4">CCM 7905</strain>
    </source>
</reference>
<dbReference type="Pfam" id="PF08240">
    <property type="entry name" value="ADH_N"/>
    <property type="match status" value="1"/>
</dbReference>
<dbReference type="InterPro" id="IPR011032">
    <property type="entry name" value="GroES-like_sf"/>
</dbReference>
<dbReference type="Proteomes" id="UP000654257">
    <property type="component" value="Unassembled WGS sequence"/>
</dbReference>